<evidence type="ECO:0000259" key="8">
    <source>
        <dbReference type="SMART" id="SM00839"/>
    </source>
</evidence>
<dbReference type="OrthoDB" id="9803297at2"/>
<proteinExistence type="inferred from homology"/>
<dbReference type="Pfam" id="PF02812">
    <property type="entry name" value="ELFV_dehydrog_N"/>
    <property type="match status" value="1"/>
</dbReference>
<dbReference type="Proteomes" id="UP000242999">
    <property type="component" value="Unassembled WGS sequence"/>
</dbReference>
<dbReference type="FunFam" id="3.40.50.10860:FF:000010">
    <property type="entry name" value="Leucine dehydrogenase"/>
    <property type="match status" value="1"/>
</dbReference>
<dbReference type="InterPro" id="IPR046346">
    <property type="entry name" value="Aminoacid_DH-like_N_sf"/>
</dbReference>
<dbReference type="EMBL" id="FNYH01000001">
    <property type="protein sequence ID" value="SEI38440.1"/>
    <property type="molecule type" value="Genomic_DNA"/>
</dbReference>
<accession>A0A1H6QG40</accession>
<dbReference type="PROSITE" id="PS00074">
    <property type="entry name" value="GLFV_DEHYDROGENASE"/>
    <property type="match status" value="1"/>
</dbReference>
<reference evidence="10" key="1">
    <citation type="submission" date="2016-10" db="EMBL/GenBank/DDBJ databases">
        <authorList>
            <person name="Varghese N."/>
            <person name="Submissions S."/>
        </authorList>
    </citation>
    <scope>NUCLEOTIDE SEQUENCE [LARGE SCALE GENOMIC DNA]</scope>
    <source>
        <strain evidence="10">DSM 7165</strain>
    </source>
</reference>
<dbReference type="SMART" id="SM00839">
    <property type="entry name" value="ELFV_dehydrog"/>
    <property type="match status" value="1"/>
</dbReference>
<evidence type="ECO:0000256" key="7">
    <source>
        <dbReference type="RuleBase" id="RU004417"/>
    </source>
</evidence>
<comment type="function">
    <text evidence="1">Catalyzes the reversible oxidative deamination of glutamate to alpha-ketoglutarate and ammonia.</text>
</comment>
<dbReference type="InterPro" id="IPR006095">
    <property type="entry name" value="Glu/Leu/Phe/Val/Trp_DH"/>
</dbReference>
<dbReference type="InterPro" id="IPR006096">
    <property type="entry name" value="Glu/Leu/Phe/Val/Trp_DH_C"/>
</dbReference>
<feature type="domain" description="Glutamate/phenylalanine/leucine/valine/L-tryptophan dehydrogenase C-terminal" evidence="8">
    <location>
        <begin position="149"/>
        <end position="357"/>
    </location>
</feature>
<dbReference type="Gene3D" id="3.40.50.10860">
    <property type="entry name" value="Leucine Dehydrogenase, chain A, domain 1"/>
    <property type="match status" value="1"/>
</dbReference>
<evidence type="ECO:0000256" key="5">
    <source>
        <dbReference type="PIRSR" id="PIRSR000188-1"/>
    </source>
</evidence>
<comment type="similarity">
    <text evidence="2 7">Belongs to the Glu/Leu/Phe/Val dehydrogenases family.</text>
</comment>
<protein>
    <submittedName>
        <fullName evidence="9">Leucine dehydrogenase</fullName>
    </submittedName>
</protein>
<dbReference type="SUPFAM" id="SSF51735">
    <property type="entry name" value="NAD(P)-binding Rossmann-fold domains"/>
    <property type="match status" value="1"/>
</dbReference>
<feature type="binding site" evidence="6">
    <location>
        <begin position="185"/>
        <end position="190"/>
    </location>
    <ligand>
        <name>NAD(+)</name>
        <dbReference type="ChEBI" id="CHEBI:57540"/>
    </ligand>
</feature>
<dbReference type="Pfam" id="PF00208">
    <property type="entry name" value="ELFV_dehydrog"/>
    <property type="match status" value="1"/>
</dbReference>
<sequence>MSVFTHEAMHDHQMLVFIQDKAVGLKAIIALHNTRLGPALGGCRMYPYASETEALADVLRLSEGMTYKAALAGLPLGGGKAVILADPRKDKSPQLWRAFGDAVQNLQGLYITAEDSGTCVQDLHQVAQVCDYVVGIQQKPCIGGGWRSGDPSPSTAYGVYVGIQASVAFRLQRQDLRGLRIGIQGLGQVGMALAHLLHAQGARLYVQDIDADKQTKCAQVFGAQVLTEEDFWHADLDVIAPCALGGVLTQARAASIKAKVIAGAANNQLEDMRVADALKRRGILYAPDYVINAGGLIDVAYESQGQYQAAQVQAHIEQIGERLHGIYQQAQHQGRSTADIAQETALHCLSHAQAARHTQAMASASA</sequence>
<evidence type="ECO:0000313" key="9">
    <source>
        <dbReference type="EMBL" id="SEI38440.1"/>
    </source>
</evidence>
<evidence type="ECO:0000256" key="6">
    <source>
        <dbReference type="PIRSR" id="PIRSR000188-2"/>
    </source>
</evidence>
<dbReference type="InterPro" id="IPR016211">
    <property type="entry name" value="Glu/Phe/Leu/Val/Trp_DH_bac/arc"/>
</dbReference>
<dbReference type="GO" id="GO:0006520">
    <property type="term" value="P:amino acid metabolic process"/>
    <property type="evidence" value="ECO:0007669"/>
    <property type="project" value="InterPro"/>
</dbReference>
<dbReference type="GO" id="GO:0016639">
    <property type="term" value="F:oxidoreductase activity, acting on the CH-NH2 group of donors, NAD or NADP as acceptor"/>
    <property type="evidence" value="ECO:0007669"/>
    <property type="project" value="InterPro"/>
</dbReference>
<dbReference type="CDD" id="cd01075">
    <property type="entry name" value="NAD_bind_Leu_Phe_Val_DH"/>
    <property type="match status" value="1"/>
</dbReference>
<dbReference type="PANTHER" id="PTHR42722:SF1">
    <property type="entry name" value="VALINE DEHYDROGENASE"/>
    <property type="match status" value="1"/>
</dbReference>
<dbReference type="InterPro" id="IPR006097">
    <property type="entry name" value="Glu/Leu/Phe/Val/Trp_DH_dimer"/>
</dbReference>
<feature type="active site" description="Proton donor/acceptor" evidence="5">
    <location>
        <position position="80"/>
    </location>
</feature>
<organism evidence="9 10">
    <name type="scientific">Allopseudospirillum japonicum</name>
    <dbReference type="NCBI Taxonomy" id="64971"/>
    <lineage>
        <taxon>Bacteria</taxon>
        <taxon>Pseudomonadati</taxon>
        <taxon>Pseudomonadota</taxon>
        <taxon>Gammaproteobacteria</taxon>
        <taxon>Oceanospirillales</taxon>
        <taxon>Oceanospirillaceae</taxon>
        <taxon>Allopseudospirillum</taxon>
    </lineage>
</organism>
<dbReference type="InterPro" id="IPR036291">
    <property type="entry name" value="NAD(P)-bd_dom_sf"/>
</dbReference>
<keyword evidence="3 7" id="KW-0560">Oxidoreductase</keyword>
<dbReference type="PANTHER" id="PTHR42722">
    <property type="entry name" value="LEUCINE DEHYDROGENASE"/>
    <property type="match status" value="1"/>
</dbReference>
<evidence type="ECO:0000256" key="1">
    <source>
        <dbReference type="ARBA" id="ARBA00003868"/>
    </source>
</evidence>
<dbReference type="PRINTS" id="PR00082">
    <property type="entry name" value="GLFDHDRGNASE"/>
</dbReference>
<dbReference type="AlphaFoldDB" id="A0A1H6QG40"/>
<evidence type="ECO:0000313" key="10">
    <source>
        <dbReference type="Proteomes" id="UP000242999"/>
    </source>
</evidence>
<dbReference type="SUPFAM" id="SSF53223">
    <property type="entry name" value="Aminoacid dehydrogenase-like, N-terminal domain"/>
    <property type="match status" value="1"/>
</dbReference>
<dbReference type="InterPro" id="IPR033524">
    <property type="entry name" value="Glu/Leu/Phe/Val_DH_AS"/>
</dbReference>
<evidence type="ECO:0000256" key="3">
    <source>
        <dbReference type="ARBA" id="ARBA00023002"/>
    </source>
</evidence>
<evidence type="ECO:0000256" key="4">
    <source>
        <dbReference type="ARBA" id="ARBA00023027"/>
    </source>
</evidence>
<dbReference type="RefSeq" id="WP_093307870.1">
    <property type="nucleotide sequence ID" value="NZ_FNYH01000001.1"/>
</dbReference>
<keyword evidence="6" id="KW-0547">Nucleotide-binding</keyword>
<dbReference type="PIRSF" id="PIRSF000188">
    <property type="entry name" value="Phe_leu_dh"/>
    <property type="match status" value="1"/>
</dbReference>
<dbReference type="Gene3D" id="3.40.50.720">
    <property type="entry name" value="NAD(P)-binding Rossmann-like Domain"/>
    <property type="match status" value="1"/>
</dbReference>
<dbReference type="GO" id="GO:0000166">
    <property type="term" value="F:nucleotide binding"/>
    <property type="evidence" value="ECO:0007669"/>
    <property type="project" value="UniProtKB-KW"/>
</dbReference>
<evidence type="ECO:0000256" key="2">
    <source>
        <dbReference type="ARBA" id="ARBA00006382"/>
    </source>
</evidence>
<keyword evidence="4 6" id="KW-0520">NAD</keyword>
<keyword evidence="10" id="KW-1185">Reference proteome</keyword>
<gene>
    <name evidence="9" type="ORF">SAMN05421831_101151</name>
</gene>
<name>A0A1H6QG40_9GAMM</name>
<dbReference type="STRING" id="64971.SAMN05421831_101151"/>